<dbReference type="RefSeq" id="WP_320942462.1">
    <property type="nucleotide sequence ID" value="NZ_BAABEU010000003.1"/>
</dbReference>
<organism evidence="6 7">
    <name type="scientific">Microbacterium rhizosphaerae</name>
    <dbReference type="NCBI Taxonomy" id="1678237"/>
    <lineage>
        <taxon>Bacteria</taxon>
        <taxon>Bacillati</taxon>
        <taxon>Actinomycetota</taxon>
        <taxon>Actinomycetes</taxon>
        <taxon>Micrococcales</taxon>
        <taxon>Microbacteriaceae</taxon>
        <taxon>Microbacterium</taxon>
    </lineage>
</organism>
<dbReference type="PANTHER" id="PTHR45947:SF3">
    <property type="entry name" value="SULFOQUINOVOSYL TRANSFERASE SQD2"/>
    <property type="match status" value="1"/>
</dbReference>
<evidence type="ECO:0000313" key="7">
    <source>
        <dbReference type="Proteomes" id="UP001323798"/>
    </source>
</evidence>
<sequence length="332" mass="35405">MTPHPRPGERVRPTPTLGSHPALFVFDPLPILRALRAGPDVIDIHEEPFALVTAEVLLLRWLSGCRAPFILYTAQNLEKRYPVPFRWFERFALGRAAGLSACNREAARISRRKGLRSSARVIPLGIDLSTFTPGPPRAAGEAITVGFVGRLVPEKGILVLLDALAHDRRLRARIAGGGPLGTTLPAEITQRGLSERVELVGSIDSADVVAFYHSVDVMAVPSIARPGWTEQFGRVAVEAMACGVPVVASDAGALPDVVAGAGIIVAEGDSVALADALVRASTIEADELRERGRARAAECSWDAVARDYLALYEEASKPAAWASRAGSDTPST</sequence>
<feature type="domain" description="Glycosyl transferase family 1" evidence="4">
    <location>
        <begin position="140"/>
        <end position="294"/>
    </location>
</feature>
<accession>A0ABZ0SPJ9</accession>
<dbReference type="InterPro" id="IPR001296">
    <property type="entry name" value="Glyco_trans_1"/>
</dbReference>
<dbReference type="Pfam" id="PF13439">
    <property type="entry name" value="Glyco_transf_4"/>
    <property type="match status" value="1"/>
</dbReference>
<evidence type="ECO:0000256" key="1">
    <source>
        <dbReference type="ARBA" id="ARBA00021292"/>
    </source>
</evidence>
<keyword evidence="2 6" id="KW-0328">Glycosyltransferase</keyword>
<evidence type="ECO:0000259" key="5">
    <source>
        <dbReference type="Pfam" id="PF13439"/>
    </source>
</evidence>
<name>A0ABZ0SPJ9_9MICO</name>
<reference evidence="6 7" key="1">
    <citation type="submission" date="2023-11" db="EMBL/GenBank/DDBJ databases">
        <title>Genome sequence of Microbacterium rhizosphaerae KACC 19337.</title>
        <authorList>
            <person name="Choi H."/>
            <person name="Kim S."/>
            <person name="Kim Y."/>
            <person name="Kwon S.-W."/>
            <person name="Heo J."/>
        </authorList>
    </citation>
    <scope>NUCLEOTIDE SEQUENCE [LARGE SCALE GENOMIC DNA]</scope>
    <source>
        <strain evidence="6 7">KACC 19337</strain>
    </source>
</reference>
<dbReference type="InterPro" id="IPR028098">
    <property type="entry name" value="Glyco_trans_4-like_N"/>
</dbReference>
<gene>
    <name evidence="6" type="ORF">SM116_00220</name>
</gene>
<evidence type="ECO:0000256" key="3">
    <source>
        <dbReference type="ARBA" id="ARBA00022679"/>
    </source>
</evidence>
<dbReference type="GO" id="GO:0016757">
    <property type="term" value="F:glycosyltransferase activity"/>
    <property type="evidence" value="ECO:0007669"/>
    <property type="project" value="UniProtKB-KW"/>
</dbReference>
<evidence type="ECO:0000256" key="2">
    <source>
        <dbReference type="ARBA" id="ARBA00022676"/>
    </source>
</evidence>
<keyword evidence="3 6" id="KW-0808">Transferase</keyword>
<dbReference type="Gene3D" id="3.40.50.2000">
    <property type="entry name" value="Glycogen Phosphorylase B"/>
    <property type="match status" value="2"/>
</dbReference>
<dbReference type="EMBL" id="CP139368">
    <property type="protein sequence ID" value="WPR89748.1"/>
    <property type="molecule type" value="Genomic_DNA"/>
</dbReference>
<dbReference type="Proteomes" id="UP001323798">
    <property type="component" value="Chromosome"/>
</dbReference>
<dbReference type="SUPFAM" id="SSF53756">
    <property type="entry name" value="UDP-Glycosyltransferase/glycogen phosphorylase"/>
    <property type="match status" value="1"/>
</dbReference>
<evidence type="ECO:0000259" key="4">
    <source>
        <dbReference type="Pfam" id="PF00534"/>
    </source>
</evidence>
<feature type="domain" description="Glycosyltransferase subfamily 4-like N-terminal" evidence="5">
    <location>
        <begin position="11"/>
        <end position="129"/>
    </location>
</feature>
<proteinExistence type="predicted"/>
<keyword evidence="7" id="KW-1185">Reference proteome</keyword>
<dbReference type="Pfam" id="PF00534">
    <property type="entry name" value="Glycos_transf_1"/>
    <property type="match status" value="1"/>
</dbReference>
<evidence type="ECO:0000313" key="6">
    <source>
        <dbReference type="EMBL" id="WPR89748.1"/>
    </source>
</evidence>
<dbReference type="InterPro" id="IPR050194">
    <property type="entry name" value="Glycosyltransferase_grp1"/>
</dbReference>
<protein>
    <recommendedName>
        <fullName evidence="1">D-inositol 3-phosphate glycosyltransferase</fullName>
    </recommendedName>
</protein>
<dbReference type="PANTHER" id="PTHR45947">
    <property type="entry name" value="SULFOQUINOVOSYL TRANSFERASE SQD2"/>
    <property type="match status" value="1"/>
</dbReference>